<organism evidence="2 3">
    <name type="scientific">Trifolium medium</name>
    <dbReference type="NCBI Taxonomy" id="97028"/>
    <lineage>
        <taxon>Eukaryota</taxon>
        <taxon>Viridiplantae</taxon>
        <taxon>Streptophyta</taxon>
        <taxon>Embryophyta</taxon>
        <taxon>Tracheophyta</taxon>
        <taxon>Spermatophyta</taxon>
        <taxon>Magnoliopsida</taxon>
        <taxon>eudicotyledons</taxon>
        <taxon>Gunneridae</taxon>
        <taxon>Pentapetalae</taxon>
        <taxon>rosids</taxon>
        <taxon>fabids</taxon>
        <taxon>Fabales</taxon>
        <taxon>Fabaceae</taxon>
        <taxon>Papilionoideae</taxon>
        <taxon>50 kb inversion clade</taxon>
        <taxon>NPAAA clade</taxon>
        <taxon>Hologalegina</taxon>
        <taxon>IRL clade</taxon>
        <taxon>Trifolieae</taxon>
        <taxon>Trifolium</taxon>
    </lineage>
</organism>
<keyword evidence="3" id="KW-1185">Reference proteome</keyword>
<feature type="compositionally biased region" description="Basic and acidic residues" evidence="1">
    <location>
        <begin position="52"/>
        <end position="84"/>
    </location>
</feature>
<dbReference type="AlphaFoldDB" id="A0A392S1E6"/>
<sequence length="84" mass="9222">DPVQSEDNTSKPQDDLSGQKIESTNSCLGASTIKDVPSTTKDNLGDAVESPVQHKEKAIPEVDKYINMEADYSPRRNSPESEEE</sequence>
<dbReference type="EMBL" id="LXQA010302092">
    <property type="protein sequence ID" value="MCI42242.1"/>
    <property type="molecule type" value="Genomic_DNA"/>
</dbReference>
<comment type="caution">
    <text evidence="2">The sequence shown here is derived from an EMBL/GenBank/DDBJ whole genome shotgun (WGS) entry which is preliminary data.</text>
</comment>
<evidence type="ECO:0000256" key="1">
    <source>
        <dbReference type="SAM" id="MobiDB-lite"/>
    </source>
</evidence>
<feature type="non-terminal residue" evidence="2">
    <location>
        <position position="84"/>
    </location>
</feature>
<evidence type="ECO:0000313" key="3">
    <source>
        <dbReference type="Proteomes" id="UP000265520"/>
    </source>
</evidence>
<dbReference type="Proteomes" id="UP000265520">
    <property type="component" value="Unassembled WGS sequence"/>
</dbReference>
<feature type="region of interest" description="Disordered" evidence="1">
    <location>
        <begin position="1"/>
        <end position="84"/>
    </location>
</feature>
<reference evidence="2 3" key="1">
    <citation type="journal article" date="2018" name="Front. Plant Sci.">
        <title>Red Clover (Trifolium pratense) and Zigzag Clover (T. medium) - A Picture of Genomic Similarities and Differences.</title>
        <authorList>
            <person name="Dluhosova J."/>
            <person name="Istvanek J."/>
            <person name="Nedelnik J."/>
            <person name="Repkova J."/>
        </authorList>
    </citation>
    <scope>NUCLEOTIDE SEQUENCE [LARGE SCALE GENOMIC DNA]</scope>
    <source>
        <strain evidence="3">cv. 10/8</strain>
        <tissue evidence="2">Leaf</tissue>
    </source>
</reference>
<evidence type="ECO:0000313" key="2">
    <source>
        <dbReference type="EMBL" id="MCI42242.1"/>
    </source>
</evidence>
<feature type="non-terminal residue" evidence="2">
    <location>
        <position position="1"/>
    </location>
</feature>
<feature type="compositionally biased region" description="Polar residues" evidence="1">
    <location>
        <begin position="20"/>
        <end position="29"/>
    </location>
</feature>
<accession>A0A392S1E6</accession>
<proteinExistence type="predicted"/>
<name>A0A392S1E6_9FABA</name>
<protein>
    <submittedName>
        <fullName evidence="2">Uncharacterized protein</fullName>
    </submittedName>
</protein>